<organism evidence="13 14">
    <name type="scientific">Candidatus Solincola sediminis</name>
    <dbReference type="NCBI Taxonomy" id="1797199"/>
    <lineage>
        <taxon>Bacteria</taxon>
        <taxon>Bacillati</taxon>
        <taxon>Actinomycetota</taxon>
        <taxon>Candidatus Geothermincolia</taxon>
        <taxon>Candidatus Geothermincolales</taxon>
        <taxon>Candidatus Geothermincolaceae</taxon>
        <taxon>Candidatus Solincola</taxon>
    </lineage>
</organism>
<dbReference type="Proteomes" id="UP000177876">
    <property type="component" value="Unassembled WGS sequence"/>
</dbReference>
<evidence type="ECO:0000313" key="13">
    <source>
        <dbReference type="EMBL" id="OFW58998.1"/>
    </source>
</evidence>
<comment type="cofactor">
    <cofactor evidence="2">
        <name>Mg(2+)</name>
        <dbReference type="ChEBI" id="CHEBI:18420"/>
    </cofactor>
</comment>
<dbReference type="AlphaFoldDB" id="A0A1F2WQ43"/>
<dbReference type="SUPFAM" id="SSF51717">
    <property type="entry name" value="Dihydropteroate synthetase-like"/>
    <property type="match status" value="1"/>
</dbReference>
<evidence type="ECO:0000256" key="1">
    <source>
        <dbReference type="ARBA" id="ARBA00000012"/>
    </source>
</evidence>
<evidence type="ECO:0000256" key="8">
    <source>
        <dbReference type="ARBA" id="ARBA00022723"/>
    </source>
</evidence>
<feature type="domain" description="Pterin-binding" evidence="12">
    <location>
        <begin position="138"/>
        <end position="391"/>
    </location>
</feature>
<sequence>MRFNPRFLTIQDIEGAKGRLQLLGPSEQGLSIMAPKMVCRSVYVENVDSRAANMLKQNMLSIGGEVSLPRDAFAFDGSQIAVIISGNLKHYRELMKKLRLQPFGLRILADELEQLLDSESAGRILKLGGRAYDLGRRTLIMGVINTTPDSFSDGGIHISAEDAVEHGLRLAGEGADILDVGGESTRPGSDFVSLEEELQRVIPVIEGLAKLTDIPISIDTTKAEVARRGLDAGCAMVNEISAMRLEEDMLPLVVSRNVPVCLMHMQGMPKDMQVEPRYDDVIREIAQFLRERADAAVEAGVSPSNIMIDPGIGFGKALEHNLEIIKCLREFRSLGYPVVLGPSRKSFIGKVLDLPVDERLEGTAAAVALGIANGADMVRVHDVKEMVRVSRIADAIVGKG</sequence>
<accession>A0A1F2WQ43</accession>
<evidence type="ECO:0000256" key="2">
    <source>
        <dbReference type="ARBA" id="ARBA00001946"/>
    </source>
</evidence>
<evidence type="ECO:0000313" key="14">
    <source>
        <dbReference type="Proteomes" id="UP000177876"/>
    </source>
</evidence>
<protein>
    <recommendedName>
        <fullName evidence="6">Dihydropteroate synthase</fullName>
        <ecNumber evidence="5">2.5.1.15</ecNumber>
    </recommendedName>
    <alternativeName>
        <fullName evidence="11">Dihydropteroate pyrophosphorylase</fullName>
    </alternativeName>
</protein>
<dbReference type="GO" id="GO:0046656">
    <property type="term" value="P:folic acid biosynthetic process"/>
    <property type="evidence" value="ECO:0007669"/>
    <property type="project" value="UniProtKB-KW"/>
</dbReference>
<comment type="catalytic activity">
    <reaction evidence="1">
        <text>(7,8-dihydropterin-6-yl)methyl diphosphate + 4-aminobenzoate = 7,8-dihydropteroate + diphosphate</text>
        <dbReference type="Rhea" id="RHEA:19949"/>
        <dbReference type="ChEBI" id="CHEBI:17836"/>
        <dbReference type="ChEBI" id="CHEBI:17839"/>
        <dbReference type="ChEBI" id="CHEBI:33019"/>
        <dbReference type="ChEBI" id="CHEBI:72950"/>
        <dbReference type="EC" id="2.5.1.15"/>
    </reaction>
</comment>
<dbReference type="GO" id="GO:0046872">
    <property type="term" value="F:metal ion binding"/>
    <property type="evidence" value="ECO:0007669"/>
    <property type="project" value="UniProtKB-KW"/>
</dbReference>
<dbReference type="NCBIfam" id="TIGR01496">
    <property type="entry name" value="DHPS"/>
    <property type="match status" value="1"/>
</dbReference>
<comment type="pathway">
    <text evidence="3">Cofactor biosynthesis; tetrahydrofolate biosynthesis; 7,8-dihydrofolate from 2-amino-4-hydroxy-6-hydroxymethyl-7,8-dihydropteridine diphosphate and 4-aminobenzoate: step 1/2.</text>
</comment>
<dbReference type="Gene3D" id="3.20.20.20">
    <property type="entry name" value="Dihydropteroate synthase-like"/>
    <property type="match status" value="1"/>
</dbReference>
<reference evidence="13 14" key="1">
    <citation type="journal article" date="2016" name="Nat. Commun.">
        <title>Thousands of microbial genomes shed light on interconnected biogeochemical processes in an aquifer system.</title>
        <authorList>
            <person name="Anantharaman K."/>
            <person name="Brown C.T."/>
            <person name="Hug L.A."/>
            <person name="Sharon I."/>
            <person name="Castelle C.J."/>
            <person name="Probst A.J."/>
            <person name="Thomas B.C."/>
            <person name="Singh A."/>
            <person name="Wilkins M.J."/>
            <person name="Karaoz U."/>
            <person name="Brodie E.L."/>
            <person name="Williams K.H."/>
            <person name="Hubbard S.S."/>
            <person name="Banfield J.F."/>
        </authorList>
    </citation>
    <scope>NUCLEOTIDE SEQUENCE [LARGE SCALE GENOMIC DNA]</scope>
</reference>
<dbReference type="InterPro" id="IPR011005">
    <property type="entry name" value="Dihydropteroate_synth-like_sf"/>
</dbReference>
<gene>
    <name evidence="13" type="ORF">A2Y75_00500</name>
</gene>
<dbReference type="EC" id="2.5.1.15" evidence="5"/>
<evidence type="ECO:0000256" key="6">
    <source>
        <dbReference type="ARBA" id="ARBA00016919"/>
    </source>
</evidence>
<dbReference type="InterPro" id="IPR045031">
    <property type="entry name" value="DHP_synth-like"/>
</dbReference>
<keyword evidence="10" id="KW-0289">Folate biosynthesis</keyword>
<dbReference type="GO" id="GO:0046654">
    <property type="term" value="P:tetrahydrofolate biosynthetic process"/>
    <property type="evidence" value="ECO:0007669"/>
    <property type="project" value="TreeGrafter"/>
</dbReference>
<evidence type="ECO:0000256" key="10">
    <source>
        <dbReference type="ARBA" id="ARBA00022909"/>
    </source>
</evidence>
<dbReference type="GO" id="GO:0005829">
    <property type="term" value="C:cytosol"/>
    <property type="evidence" value="ECO:0007669"/>
    <property type="project" value="TreeGrafter"/>
</dbReference>
<evidence type="ECO:0000256" key="11">
    <source>
        <dbReference type="ARBA" id="ARBA00030193"/>
    </source>
</evidence>
<evidence type="ECO:0000259" key="12">
    <source>
        <dbReference type="PROSITE" id="PS50972"/>
    </source>
</evidence>
<dbReference type="InterPro" id="IPR000489">
    <property type="entry name" value="Pterin-binding_dom"/>
</dbReference>
<dbReference type="PROSITE" id="PS00793">
    <property type="entry name" value="DHPS_2"/>
    <property type="match status" value="1"/>
</dbReference>
<dbReference type="PROSITE" id="PS00792">
    <property type="entry name" value="DHPS_1"/>
    <property type="match status" value="1"/>
</dbReference>
<evidence type="ECO:0000256" key="3">
    <source>
        <dbReference type="ARBA" id="ARBA00004763"/>
    </source>
</evidence>
<evidence type="ECO:0000256" key="7">
    <source>
        <dbReference type="ARBA" id="ARBA00022679"/>
    </source>
</evidence>
<dbReference type="PROSITE" id="PS50972">
    <property type="entry name" value="PTERIN_BINDING"/>
    <property type="match status" value="1"/>
</dbReference>
<evidence type="ECO:0000256" key="5">
    <source>
        <dbReference type="ARBA" id="ARBA00012458"/>
    </source>
</evidence>
<dbReference type="PANTHER" id="PTHR20941">
    <property type="entry name" value="FOLATE SYNTHESIS PROTEINS"/>
    <property type="match status" value="1"/>
</dbReference>
<dbReference type="PANTHER" id="PTHR20941:SF1">
    <property type="entry name" value="FOLIC ACID SYNTHESIS PROTEIN FOL1"/>
    <property type="match status" value="1"/>
</dbReference>
<keyword evidence="9" id="KW-0460">Magnesium</keyword>
<keyword evidence="8" id="KW-0479">Metal-binding</keyword>
<dbReference type="FunFam" id="3.20.20.20:FF:000006">
    <property type="entry name" value="Dihydropteroate synthase"/>
    <property type="match status" value="1"/>
</dbReference>
<proteinExistence type="inferred from homology"/>
<evidence type="ECO:0000256" key="9">
    <source>
        <dbReference type="ARBA" id="ARBA00022842"/>
    </source>
</evidence>
<dbReference type="Pfam" id="PF00809">
    <property type="entry name" value="Pterin_bind"/>
    <property type="match status" value="1"/>
</dbReference>
<dbReference type="EMBL" id="MELK01000019">
    <property type="protein sequence ID" value="OFW58998.1"/>
    <property type="molecule type" value="Genomic_DNA"/>
</dbReference>
<comment type="caution">
    <text evidence="13">The sequence shown here is derived from an EMBL/GenBank/DDBJ whole genome shotgun (WGS) entry which is preliminary data.</text>
</comment>
<name>A0A1F2WQ43_9ACTN</name>
<dbReference type="STRING" id="1797197.A2Y75_00500"/>
<evidence type="ECO:0000256" key="4">
    <source>
        <dbReference type="ARBA" id="ARBA00009503"/>
    </source>
</evidence>
<dbReference type="InterPro" id="IPR006390">
    <property type="entry name" value="DHP_synth_dom"/>
</dbReference>
<keyword evidence="7" id="KW-0808">Transferase</keyword>
<dbReference type="CDD" id="cd00739">
    <property type="entry name" value="DHPS"/>
    <property type="match status" value="1"/>
</dbReference>
<comment type="similarity">
    <text evidence="4">Belongs to the DHPS family.</text>
</comment>
<dbReference type="GO" id="GO:0004156">
    <property type="term" value="F:dihydropteroate synthase activity"/>
    <property type="evidence" value="ECO:0007669"/>
    <property type="project" value="UniProtKB-EC"/>
</dbReference>